<reference evidence="1" key="1">
    <citation type="submission" date="2021-06" db="EMBL/GenBank/DDBJ databases">
        <authorList>
            <person name="Kallberg Y."/>
            <person name="Tangrot J."/>
            <person name="Rosling A."/>
        </authorList>
    </citation>
    <scope>NUCLEOTIDE SEQUENCE</scope>
    <source>
        <strain evidence="1">MA453B</strain>
    </source>
</reference>
<dbReference type="InterPro" id="IPR036537">
    <property type="entry name" value="Adaptor_Cbl_N_dom_sf"/>
</dbReference>
<evidence type="ECO:0000313" key="1">
    <source>
        <dbReference type="EMBL" id="CAG8616050.1"/>
    </source>
</evidence>
<gene>
    <name evidence="1" type="ORF">DERYTH_LOCUS8391</name>
</gene>
<dbReference type="AlphaFoldDB" id="A0A9N9CXZ1"/>
<keyword evidence="2" id="KW-1185">Reference proteome</keyword>
<name>A0A9N9CXZ1_9GLOM</name>
<dbReference type="GO" id="GO:0007166">
    <property type="term" value="P:cell surface receptor signaling pathway"/>
    <property type="evidence" value="ECO:0007669"/>
    <property type="project" value="InterPro"/>
</dbReference>
<proteinExistence type="predicted"/>
<organism evidence="1 2">
    <name type="scientific">Dentiscutata erythropus</name>
    <dbReference type="NCBI Taxonomy" id="1348616"/>
    <lineage>
        <taxon>Eukaryota</taxon>
        <taxon>Fungi</taxon>
        <taxon>Fungi incertae sedis</taxon>
        <taxon>Mucoromycota</taxon>
        <taxon>Glomeromycotina</taxon>
        <taxon>Glomeromycetes</taxon>
        <taxon>Diversisporales</taxon>
        <taxon>Gigasporaceae</taxon>
        <taxon>Dentiscutata</taxon>
    </lineage>
</organism>
<dbReference type="Proteomes" id="UP000789405">
    <property type="component" value="Unassembled WGS sequence"/>
</dbReference>
<dbReference type="OrthoDB" id="2314769at2759"/>
<accession>A0A9N9CXZ1</accession>
<dbReference type="EMBL" id="CAJVPY010004318">
    <property type="protein sequence ID" value="CAG8616050.1"/>
    <property type="molecule type" value="Genomic_DNA"/>
</dbReference>
<evidence type="ECO:0000313" key="2">
    <source>
        <dbReference type="Proteomes" id="UP000789405"/>
    </source>
</evidence>
<dbReference type="Gene3D" id="1.20.930.20">
    <property type="entry name" value="Adaptor protein Cbl, N-terminal domain"/>
    <property type="match status" value="1"/>
</dbReference>
<protein>
    <submittedName>
        <fullName evidence="1">14848_t:CDS:1</fullName>
    </submittedName>
</protein>
<sequence length="103" mass="11965">MLPSQKKVIRLRGDYSRDTFVPSLDLVMNIHTQILSIFENAKCNEKICMISSDRVEIAQTAVKSLRRKYQLMDVMKDEINVEIRLAITEVTMLKSKQTISIYK</sequence>
<comment type="caution">
    <text evidence="1">The sequence shown here is derived from an EMBL/GenBank/DDBJ whole genome shotgun (WGS) entry which is preliminary data.</text>
</comment>